<reference evidence="3" key="2">
    <citation type="submission" date="2015-01" db="EMBL/GenBank/DDBJ databases">
        <title>Evolutionary Origins and Diversification of the Mycorrhizal Mutualists.</title>
        <authorList>
            <consortium name="DOE Joint Genome Institute"/>
            <consortium name="Mycorrhizal Genomics Consortium"/>
            <person name="Kohler A."/>
            <person name="Kuo A."/>
            <person name="Nagy L.G."/>
            <person name="Floudas D."/>
            <person name="Copeland A."/>
            <person name="Barry K.W."/>
            <person name="Cichocki N."/>
            <person name="Veneault-Fourrey C."/>
            <person name="LaButti K."/>
            <person name="Lindquist E.A."/>
            <person name="Lipzen A."/>
            <person name="Lundell T."/>
            <person name="Morin E."/>
            <person name="Murat C."/>
            <person name="Riley R."/>
            <person name="Ohm R."/>
            <person name="Sun H."/>
            <person name="Tunlid A."/>
            <person name="Henrissat B."/>
            <person name="Grigoriev I.V."/>
            <person name="Hibbett D.S."/>
            <person name="Martin F."/>
        </authorList>
    </citation>
    <scope>NUCLEOTIDE SEQUENCE [LARGE SCALE GENOMIC DNA]</scope>
    <source>
        <strain evidence="3">Ve08.2h10</strain>
    </source>
</reference>
<dbReference type="Proteomes" id="UP000054538">
    <property type="component" value="Unassembled WGS sequence"/>
</dbReference>
<accession>A0A0D0CK36</accession>
<evidence type="ECO:0000259" key="1">
    <source>
        <dbReference type="Pfam" id="PF05699"/>
    </source>
</evidence>
<organism evidence="2 3">
    <name type="scientific">Paxillus rubicundulus Ve08.2h10</name>
    <dbReference type="NCBI Taxonomy" id="930991"/>
    <lineage>
        <taxon>Eukaryota</taxon>
        <taxon>Fungi</taxon>
        <taxon>Dikarya</taxon>
        <taxon>Basidiomycota</taxon>
        <taxon>Agaricomycotina</taxon>
        <taxon>Agaricomycetes</taxon>
        <taxon>Agaricomycetidae</taxon>
        <taxon>Boletales</taxon>
        <taxon>Paxilineae</taxon>
        <taxon>Paxillaceae</taxon>
        <taxon>Paxillus</taxon>
    </lineage>
</organism>
<gene>
    <name evidence="2" type="ORF">PAXRUDRAFT_40786</name>
</gene>
<dbReference type="Pfam" id="PF05699">
    <property type="entry name" value="Dimer_Tnp_hAT"/>
    <property type="match status" value="1"/>
</dbReference>
<protein>
    <recommendedName>
        <fullName evidence="1">HAT C-terminal dimerisation domain-containing protein</fullName>
    </recommendedName>
</protein>
<evidence type="ECO:0000313" key="2">
    <source>
        <dbReference type="EMBL" id="KIK75558.1"/>
    </source>
</evidence>
<dbReference type="SUPFAM" id="SSF53098">
    <property type="entry name" value="Ribonuclease H-like"/>
    <property type="match status" value="1"/>
</dbReference>
<dbReference type="HOGENOM" id="CLU_009123_15_3_1"/>
<proteinExistence type="predicted"/>
<keyword evidence="3" id="KW-1185">Reference proteome</keyword>
<feature type="domain" description="HAT C-terminal dimerisation" evidence="1">
    <location>
        <begin position="3"/>
        <end position="53"/>
    </location>
</feature>
<feature type="non-terminal residue" evidence="2">
    <location>
        <position position="54"/>
    </location>
</feature>
<dbReference type="OrthoDB" id="2692378at2759"/>
<feature type="non-terminal residue" evidence="2">
    <location>
        <position position="1"/>
    </location>
</feature>
<sequence length="54" mass="5872">NAPLYPVWPSLAHDYLSIMASSVSSNHAFSAAALTLTKCRNWLKGDIVEAIQVL</sequence>
<dbReference type="InterPro" id="IPR012337">
    <property type="entry name" value="RNaseH-like_sf"/>
</dbReference>
<dbReference type="GO" id="GO:0046983">
    <property type="term" value="F:protein dimerization activity"/>
    <property type="evidence" value="ECO:0007669"/>
    <property type="project" value="InterPro"/>
</dbReference>
<dbReference type="AlphaFoldDB" id="A0A0D0CK36"/>
<evidence type="ECO:0000313" key="3">
    <source>
        <dbReference type="Proteomes" id="UP000054538"/>
    </source>
</evidence>
<name>A0A0D0CK36_9AGAM</name>
<dbReference type="InterPro" id="IPR008906">
    <property type="entry name" value="HATC_C_dom"/>
</dbReference>
<dbReference type="InParanoid" id="A0A0D0CK36"/>
<dbReference type="EMBL" id="KN828021">
    <property type="protein sequence ID" value="KIK75558.1"/>
    <property type="molecule type" value="Genomic_DNA"/>
</dbReference>
<reference evidence="2 3" key="1">
    <citation type="submission" date="2014-04" db="EMBL/GenBank/DDBJ databases">
        <authorList>
            <consortium name="DOE Joint Genome Institute"/>
            <person name="Kuo A."/>
            <person name="Kohler A."/>
            <person name="Jargeat P."/>
            <person name="Nagy L.G."/>
            <person name="Floudas D."/>
            <person name="Copeland A."/>
            <person name="Barry K.W."/>
            <person name="Cichocki N."/>
            <person name="Veneault-Fourrey C."/>
            <person name="LaButti K."/>
            <person name="Lindquist E.A."/>
            <person name="Lipzen A."/>
            <person name="Lundell T."/>
            <person name="Morin E."/>
            <person name="Murat C."/>
            <person name="Sun H."/>
            <person name="Tunlid A."/>
            <person name="Henrissat B."/>
            <person name="Grigoriev I.V."/>
            <person name="Hibbett D.S."/>
            <person name="Martin F."/>
            <person name="Nordberg H.P."/>
            <person name="Cantor M.N."/>
            <person name="Hua S.X."/>
        </authorList>
    </citation>
    <scope>NUCLEOTIDE SEQUENCE [LARGE SCALE GENOMIC DNA]</scope>
    <source>
        <strain evidence="2 3">Ve08.2h10</strain>
    </source>
</reference>